<organism evidence="1 2">
    <name type="scientific">Candidatus Neomicrothrix parvicella RN1</name>
    <dbReference type="NCBI Taxonomy" id="1229780"/>
    <lineage>
        <taxon>Bacteria</taxon>
        <taxon>Bacillati</taxon>
        <taxon>Actinomycetota</taxon>
        <taxon>Acidimicrobiia</taxon>
        <taxon>Acidimicrobiales</taxon>
        <taxon>Microthrixaceae</taxon>
        <taxon>Candidatus Neomicrothrix</taxon>
    </lineage>
</organism>
<dbReference type="Proteomes" id="UP000018291">
    <property type="component" value="Unassembled WGS sequence"/>
</dbReference>
<name>R4Z7F0_9ACTN</name>
<dbReference type="HOGENOM" id="CLU_1955621_0_0_11"/>
<sequence length="128" mass="13886">MDTSGSSVELERTIVHETGHLIFLKPGTDDTTEYADAFNEEFPPGADYSADAFVTEYAASSLEDGGEDIAESWAMFVFGDTEFAGDADEDGDLDVVEPDTQAAQKVAFFEDYPELVDLADQIRQNAGV</sequence>
<accession>R4Z7F0</accession>
<keyword evidence="2" id="KW-1185">Reference proteome</keyword>
<dbReference type="eggNOG" id="ENOG503423F">
    <property type="taxonomic scope" value="Bacteria"/>
</dbReference>
<protein>
    <submittedName>
        <fullName evidence="1">Uncharacterized protein</fullName>
    </submittedName>
</protein>
<evidence type="ECO:0000313" key="2">
    <source>
        <dbReference type="Proteomes" id="UP000018291"/>
    </source>
</evidence>
<dbReference type="STRING" id="1229780.BN381_70091"/>
<dbReference type="AlphaFoldDB" id="R4Z7F0"/>
<gene>
    <name evidence="1" type="ORF">BN381_70091</name>
</gene>
<dbReference type="EMBL" id="CANL01000067">
    <property type="protein sequence ID" value="CCM65392.1"/>
    <property type="molecule type" value="Genomic_DNA"/>
</dbReference>
<proteinExistence type="predicted"/>
<evidence type="ECO:0000313" key="1">
    <source>
        <dbReference type="EMBL" id="CCM65392.1"/>
    </source>
</evidence>
<dbReference type="RefSeq" id="WP_012230062.1">
    <property type="nucleotide sequence ID" value="NZ_HG422565.1"/>
</dbReference>
<comment type="caution">
    <text evidence="1">The sequence shown here is derived from an EMBL/GenBank/DDBJ whole genome shotgun (WGS) entry which is preliminary data.</text>
</comment>
<reference evidence="1 2" key="1">
    <citation type="journal article" date="2013" name="ISME J.">
        <title>Metabolic model for the filamentous 'Candidatus Microthrix parvicella' based on genomic and metagenomic analyses.</title>
        <authorList>
            <person name="Jon McIlroy S."/>
            <person name="Kristiansen R."/>
            <person name="Albertsen M."/>
            <person name="Michael Karst S."/>
            <person name="Rossetti S."/>
            <person name="Lund Nielsen J."/>
            <person name="Tandoi V."/>
            <person name="James Seviour R."/>
            <person name="Nielsen P.H."/>
        </authorList>
    </citation>
    <scope>NUCLEOTIDE SEQUENCE [LARGE SCALE GENOMIC DNA]</scope>
    <source>
        <strain evidence="1 2">RN1</strain>
    </source>
</reference>
<dbReference type="OrthoDB" id="5115706at2"/>